<keyword evidence="3" id="KW-1185">Reference proteome</keyword>
<organism evidence="2 3">
    <name type="scientific">Hyaloscypha hepaticicola</name>
    <dbReference type="NCBI Taxonomy" id="2082293"/>
    <lineage>
        <taxon>Eukaryota</taxon>
        <taxon>Fungi</taxon>
        <taxon>Dikarya</taxon>
        <taxon>Ascomycota</taxon>
        <taxon>Pezizomycotina</taxon>
        <taxon>Leotiomycetes</taxon>
        <taxon>Helotiales</taxon>
        <taxon>Hyaloscyphaceae</taxon>
        <taxon>Hyaloscypha</taxon>
    </lineage>
</organism>
<dbReference type="AlphaFoldDB" id="A0A2J6PMJ8"/>
<protein>
    <submittedName>
        <fullName evidence="2">Uncharacterized protein</fullName>
    </submittedName>
</protein>
<dbReference type="OrthoDB" id="3562933at2759"/>
<name>A0A2J6PMJ8_9HELO</name>
<evidence type="ECO:0000313" key="3">
    <source>
        <dbReference type="Proteomes" id="UP000235672"/>
    </source>
</evidence>
<feature type="region of interest" description="Disordered" evidence="1">
    <location>
        <begin position="1"/>
        <end position="191"/>
    </location>
</feature>
<accession>A0A2J6PMJ8</accession>
<gene>
    <name evidence="2" type="ORF">NA56DRAFT_710175</name>
</gene>
<sequence length="191" mass="21093">MPLKDRFRRAITLPPRSNASSLSHTPTGPSTPTPGTPTQEGTPSITLTKTHSKLGLSKTLTWGNRSHRKEEKERKKLEDWERNDEAEWDKPRAGRKEKSKQHQDLLRAFEWKMGGEGRPSLEGGRGRRWSGWSMGSGISPGTSRMNSVDGERPRRFGSFGLGRKRSSGATAGPLSREVSVEEGGVGTVSEE</sequence>
<feature type="compositionally biased region" description="Basic and acidic residues" evidence="1">
    <location>
        <begin position="68"/>
        <end position="115"/>
    </location>
</feature>
<proteinExistence type="predicted"/>
<dbReference type="EMBL" id="KZ613515">
    <property type="protein sequence ID" value="PMD15237.1"/>
    <property type="molecule type" value="Genomic_DNA"/>
</dbReference>
<reference evidence="2 3" key="1">
    <citation type="submission" date="2016-05" db="EMBL/GenBank/DDBJ databases">
        <title>A degradative enzymes factory behind the ericoid mycorrhizal symbiosis.</title>
        <authorList>
            <consortium name="DOE Joint Genome Institute"/>
            <person name="Martino E."/>
            <person name="Morin E."/>
            <person name="Grelet G."/>
            <person name="Kuo A."/>
            <person name="Kohler A."/>
            <person name="Daghino S."/>
            <person name="Barry K."/>
            <person name="Choi C."/>
            <person name="Cichocki N."/>
            <person name="Clum A."/>
            <person name="Copeland A."/>
            <person name="Hainaut M."/>
            <person name="Haridas S."/>
            <person name="Labutti K."/>
            <person name="Lindquist E."/>
            <person name="Lipzen A."/>
            <person name="Khouja H.-R."/>
            <person name="Murat C."/>
            <person name="Ohm R."/>
            <person name="Olson A."/>
            <person name="Spatafora J."/>
            <person name="Veneault-Fourrey C."/>
            <person name="Henrissat B."/>
            <person name="Grigoriev I."/>
            <person name="Martin F."/>
            <person name="Perotto S."/>
        </authorList>
    </citation>
    <scope>NUCLEOTIDE SEQUENCE [LARGE SCALE GENOMIC DNA]</scope>
    <source>
        <strain evidence="2 3">UAMH 7357</strain>
    </source>
</reference>
<dbReference type="STRING" id="1745343.A0A2J6PMJ8"/>
<dbReference type="Proteomes" id="UP000235672">
    <property type="component" value="Unassembled WGS sequence"/>
</dbReference>
<evidence type="ECO:0000256" key="1">
    <source>
        <dbReference type="SAM" id="MobiDB-lite"/>
    </source>
</evidence>
<evidence type="ECO:0000313" key="2">
    <source>
        <dbReference type="EMBL" id="PMD15237.1"/>
    </source>
</evidence>